<keyword evidence="2" id="KW-0255">Endonuclease</keyword>
<keyword evidence="2" id="KW-0378">Hydrolase</keyword>
<sequence length="274" mass="32065">MNTIQTIRWNEWLAGITDGNGYFSFNQKEKSLSFEITTHITDAKLLYNIKNTLGGGSVKVRANSQSMRYRIKESKILIDIFNRMNGKLYNHRRIAQFHQACTLTKITPIQSPPLIHNQSAYLAGLIDSYGTITIGVSNSSPEHSIITGVEGKIQRLIYSRGYHQLTLKINEIDKAHIEMIQESYGFGLIYNVQPGKNSKTTKPQSIWILRTYEEFSRLYELLKIYPLKSVKMHRIRLIPIYFKYKQLNYHCSKKDSPELKQWEKFCRLWHKYSY</sequence>
<dbReference type="GO" id="GO:0004519">
    <property type="term" value="F:endonuclease activity"/>
    <property type="evidence" value="ECO:0007669"/>
    <property type="project" value="UniProtKB-KW"/>
</dbReference>
<reference evidence="2" key="1">
    <citation type="submission" date="2020-11" db="EMBL/GenBank/DDBJ databases">
        <authorList>
            <person name="Qian X."/>
        </authorList>
    </citation>
    <scope>NUCLEOTIDE SEQUENCE</scope>
    <source>
        <strain evidence="2">269-2_chl</strain>
    </source>
</reference>
<feature type="domain" description="Homing endonuclease LAGLIDADG" evidence="1">
    <location>
        <begin position="13"/>
        <end position="92"/>
    </location>
</feature>
<gene>
    <name evidence="2" type="primary">orf274</name>
</gene>
<dbReference type="InterPro" id="IPR027434">
    <property type="entry name" value="Homing_endonucl"/>
</dbReference>
<dbReference type="AlphaFoldDB" id="A0A8E5I4S8"/>
<evidence type="ECO:0000313" key="2">
    <source>
        <dbReference type="EMBL" id="QUO99100.1"/>
    </source>
</evidence>
<proteinExistence type="predicted"/>
<organism evidence="2">
    <name type="scientific">Oedogonium capilliforme</name>
    <dbReference type="NCBI Taxonomy" id="2831087"/>
    <lineage>
        <taxon>Eukaryota</taxon>
        <taxon>Viridiplantae</taxon>
        <taxon>Chlorophyta</taxon>
        <taxon>core chlorophytes</taxon>
        <taxon>Chlorophyceae</taxon>
        <taxon>OCC clade</taxon>
        <taxon>Oedogoniales</taxon>
        <taxon>Oedogoniaceae</taxon>
        <taxon>Oedogonium</taxon>
    </lineage>
</organism>
<dbReference type="SUPFAM" id="SSF55608">
    <property type="entry name" value="Homing endonucleases"/>
    <property type="match status" value="2"/>
</dbReference>
<dbReference type="Gene3D" id="3.10.28.10">
    <property type="entry name" value="Homing endonucleases"/>
    <property type="match status" value="2"/>
</dbReference>
<evidence type="ECO:0000259" key="1">
    <source>
        <dbReference type="Pfam" id="PF00961"/>
    </source>
</evidence>
<protein>
    <submittedName>
        <fullName evidence="2">Putative LAGLIDADG homing endonuclease</fullName>
    </submittedName>
</protein>
<dbReference type="EMBL" id="MW250874">
    <property type="protein sequence ID" value="QUO99100.1"/>
    <property type="molecule type" value="Genomic_DNA"/>
</dbReference>
<keyword evidence="2" id="KW-0934">Plastid</keyword>
<dbReference type="PANTHER" id="PTHR37520:SF1">
    <property type="entry name" value="INTRON-ENCODED DNA ENDONUCLEASE AI2A-RELATED"/>
    <property type="match status" value="1"/>
</dbReference>
<keyword evidence="2" id="KW-0540">Nuclease</keyword>
<name>A0A8E5I4S8_9CHLO</name>
<accession>A0A8E5I4S8</accession>
<geneLocation type="plastid" evidence="2"/>
<dbReference type="Pfam" id="PF00961">
    <property type="entry name" value="LAGLIDADG_1"/>
    <property type="match status" value="1"/>
</dbReference>
<dbReference type="PANTHER" id="PTHR37520">
    <property type="entry name" value="INTRON-ENCODED DNA ENDONUCLEASE AI2A-RELATED"/>
    <property type="match status" value="1"/>
</dbReference>
<dbReference type="InterPro" id="IPR004860">
    <property type="entry name" value="LAGLIDADG_dom"/>
</dbReference>